<dbReference type="EMBL" id="CM032189">
    <property type="protein sequence ID" value="KAG7087282.1"/>
    <property type="molecule type" value="Genomic_DNA"/>
</dbReference>
<dbReference type="AlphaFoldDB" id="A0A9P7RPI4"/>
<name>A0A9P7RPI4_9AGAR</name>
<keyword evidence="2" id="KW-1185">Reference proteome</keyword>
<proteinExistence type="predicted"/>
<evidence type="ECO:0000313" key="2">
    <source>
        <dbReference type="Proteomes" id="UP001049176"/>
    </source>
</evidence>
<gene>
    <name evidence="1" type="ORF">E1B28_013260</name>
</gene>
<dbReference type="RefSeq" id="XP_043003753.1">
    <property type="nucleotide sequence ID" value="XM_043158406.1"/>
</dbReference>
<protein>
    <submittedName>
        <fullName evidence="1">Uncharacterized protein</fullName>
    </submittedName>
</protein>
<accession>A0A9P7RPI4</accession>
<dbReference type="Proteomes" id="UP001049176">
    <property type="component" value="Chromosome 9"/>
</dbReference>
<organism evidence="1 2">
    <name type="scientific">Marasmius oreades</name>
    <name type="common">fairy-ring Marasmius</name>
    <dbReference type="NCBI Taxonomy" id="181124"/>
    <lineage>
        <taxon>Eukaryota</taxon>
        <taxon>Fungi</taxon>
        <taxon>Dikarya</taxon>
        <taxon>Basidiomycota</taxon>
        <taxon>Agaricomycotina</taxon>
        <taxon>Agaricomycetes</taxon>
        <taxon>Agaricomycetidae</taxon>
        <taxon>Agaricales</taxon>
        <taxon>Marasmiineae</taxon>
        <taxon>Marasmiaceae</taxon>
        <taxon>Marasmius</taxon>
    </lineage>
</organism>
<dbReference type="OrthoDB" id="2989129at2759"/>
<dbReference type="KEGG" id="more:E1B28_013260"/>
<reference evidence="1" key="1">
    <citation type="journal article" date="2021" name="Genome Biol. Evol.">
        <title>The assembled and annotated genome of the fairy-ring fungus Marasmius oreades.</title>
        <authorList>
            <person name="Hiltunen M."/>
            <person name="Ament-Velasquez S.L."/>
            <person name="Johannesson H."/>
        </authorList>
    </citation>
    <scope>NUCLEOTIDE SEQUENCE</scope>
    <source>
        <strain evidence="1">03SP1</strain>
    </source>
</reference>
<sequence length="355" mass="39820">MISSKFPGVSSKPQFDQRCEEWVTHELRNVPSSLHSFGRAGEGDPSPYFVAFHQHDTVRLAIFLDLPTAWLFYGAVSNSWAKVLVDKTRSQPSTLADHGSVNYIKLCRDDVNTVRDSTPMSNAPYVVAFHENTKVRMATLTNLSSARALYNAIPTHWAKVFMDRNKFGPPSVVASHGAGKFVKQCTTEILNDNDSTPLNHAPFVVAFNQAATVSSAFFSAHRQHSAEAFYDAVPRDRAKVFLDRSKNEPSTLAIHGGREFVKQCESEVHKLQYSASFARSPYFVAFHQRNAVKVAACVDEDSAFAFYLSVSEEWAKILIKRNRSGHTRLRFHGHDWFVGKCEGEVIKLTPLVESY</sequence>
<comment type="caution">
    <text evidence="1">The sequence shown here is derived from an EMBL/GenBank/DDBJ whole genome shotgun (WGS) entry which is preliminary data.</text>
</comment>
<dbReference type="GeneID" id="66082335"/>
<evidence type="ECO:0000313" key="1">
    <source>
        <dbReference type="EMBL" id="KAG7087282.1"/>
    </source>
</evidence>